<evidence type="ECO:0000313" key="2">
    <source>
        <dbReference type="EMBL" id="GGE66865.1"/>
    </source>
</evidence>
<feature type="domain" description="DUF4397" evidence="1">
    <location>
        <begin position="20"/>
        <end position="128"/>
    </location>
</feature>
<gene>
    <name evidence="3" type="ORF">EV200_10861</name>
    <name evidence="2" type="ORF">GCM10011413_36790</name>
</gene>
<organism evidence="3 4">
    <name type="scientific">Pedobacter psychrotolerans</name>
    <dbReference type="NCBI Taxonomy" id="1843235"/>
    <lineage>
        <taxon>Bacteria</taxon>
        <taxon>Pseudomonadati</taxon>
        <taxon>Bacteroidota</taxon>
        <taxon>Sphingobacteriia</taxon>
        <taxon>Sphingobacteriales</taxon>
        <taxon>Sphingobacteriaceae</taxon>
        <taxon>Pedobacter</taxon>
    </lineage>
</organism>
<evidence type="ECO:0000313" key="3">
    <source>
        <dbReference type="EMBL" id="TCO20621.1"/>
    </source>
</evidence>
<reference evidence="3 4" key="3">
    <citation type="submission" date="2019-03" db="EMBL/GenBank/DDBJ databases">
        <title>Genomic Encyclopedia of Type Strains, Phase IV (KMG-IV): sequencing the most valuable type-strain genomes for metagenomic binning, comparative biology and taxonomic classification.</title>
        <authorList>
            <person name="Goeker M."/>
        </authorList>
    </citation>
    <scope>NUCLEOTIDE SEQUENCE [LARGE SCALE GENOMIC DNA]</scope>
    <source>
        <strain evidence="3 4">DSM 103236</strain>
    </source>
</reference>
<dbReference type="Proteomes" id="UP000295684">
    <property type="component" value="Unassembled WGS sequence"/>
</dbReference>
<dbReference type="Pfam" id="PF14344">
    <property type="entry name" value="DUF4397"/>
    <property type="match status" value="1"/>
</dbReference>
<dbReference type="OrthoDB" id="749571at2"/>
<comment type="caution">
    <text evidence="3">The sequence shown here is derived from an EMBL/GenBank/DDBJ whole genome shotgun (WGS) entry which is preliminary data.</text>
</comment>
<reference evidence="5" key="2">
    <citation type="journal article" date="2019" name="Int. J. Syst. Evol. Microbiol.">
        <title>The Global Catalogue of Microorganisms (GCM) 10K type strain sequencing project: providing services to taxonomists for standard genome sequencing and annotation.</title>
        <authorList>
            <consortium name="The Broad Institute Genomics Platform"/>
            <consortium name="The Broad Institute Genome Sequencing Center for Infectious Disease"/>
            <person name="Wu L."/>
            <person name="Ma J."/>
        </authorList>
    </citation>
    <scope>NUCLEOTIDE SEQUENCE [LARGE SCALE GENOMIC DNA]</scope>
    <source>
        <strain evidence="5">CGMCC 1.15644</strain>
    </source>
</reference>
<reference evidence="2" key="1">
    <citation type="journal article" date="2014" name="Int. J. Syst. Evol. Microbiol.">
        <title>Complete genome of a new Firmicutes species belonging to the dominant human colonic microbiota ('Ruminococcus bicirculans') reveals two chromosomes and a selective capacity to utilize plant glucans.</title>
        <authorList>
            <consortium name="NISC Comparative Sequencing Program"/>
            <person name="Wegmann U."/>
            <person name="Louis P."/>
            <person name="Goesmann A."/>
            <person name="Henrissat B."/>
            <person name="Duncan S.H."/>
            <person name="Flint H.J."/>
        </authorList>
    </citation>
    <scope>NUCLEOTIDE SEQUENCE</scope>
    <source>
        <strain evidence="2">CGMCC 1.15644</strain>
    </source>
</reference>
<reference evidence="2" key="4">
    <citation type="submission" date="2024-05" db="EMBL/GenBank/DDBJ databases">
        <authorList>
            <person name="Sun Q."/>
            <person name="Zhou Y."/>
        </authorList>
    </citation>
    <scope>NUCLEOTIDE SEQUENCE</scope>
    <source>
        <strain evidence="2">CGMCC 1.15644</strain>
    </source>
</reference>
<accession>A0A4R2H4Q2</accession>
<dbReference type="RefSeq" id="WP_132535365.1">
    <property type="nucleotide sequence ID" value="NZ_BMJO01000007.1"/>
</dbReference>
<evidence type="ECO:0000313" key="4">
    <source>
        <dbReference type="Proteomes" id="UP000295684"/>
    </source>
</evidence>
<proteinExistence type="predicted"/>
<dbReference type="AlphaFoldDB" id="A0A4R2H4Q2"/>
<name>A0A4R2H4Q2_9SPHI</name>
<dbReference type="EMBL" id="SLWO01000008">
    <property type="protein sequence ID" value="TCO20621.1"/>
    <property type="molecule type" value="Genomic_DNA"/>
</dbReference>
<sequence>MATICISACIKNDNFIKGDAKIRIFQASVLDTTQNFFLNGRQLGSSTTYGTNSSYIVEPGDSSYKISSRILTSTSDLASLDNQRLVIGKNYSVFLTKASASAPSSLLFMEDDVKIGTDSTKLIFLNLGYTLGSPVLVTDTGKAFSPFNMAYGEKFTRKIKLNKSTKISFTITSITPTNPKPVVAVLDSPTLLNGKVYTVLIDGSKVGDLQTRLVTGN</sequence>
<keyword evidence="5" id="KW-1185">Reference proteome</keyword>
<dbReference type="Proteomes" id="UP000622648">
    <property type="component" value="Unassembled WGS sequence"/>
</dbReference>
<dbReference type="EMBL" id="BMJO01000007">
    <property type="protein sequence ID" value="GGE66865.1"/>
    <property type="molecule type" value="Genomic_DNA"/>
</dbReference>
<dbReference type="InterPro" id="IPR025510">
    <property type="entry name" value="DUF4397"/>
</dbReference>
<evidence type="ECO:0000313" key="5">
    <source>
        <dbReference type="Proteomes" id="UP000622648"/>
    </source>
</evidence>
<evidence type="ECO:0000259" key="1">
    <source>
        <dbReference type="Pfam" id="PF14344"/>
    </source>
</evidence>
<protein>
    <recommendedName>
        <fullName evidence="1">DUF4397 domain-containing protein</fullName>
    </recommendedName>
</protein>